<comment type="caution">
    <text evidence="2">The sequence shown here is derived from an EMBL/GenBank/DDBJ whole genome shotgun (WGS) entry which is preliminary data.</text>
</comment>
<keyword evidence="3" id="KW-1185">Reference proteome</keyword>
<feature type="region of interest" description="Disordered" evidence="1">
    <location>
        <begin position="32"/>
        <end position="51"/>
    </location>
</feature>
<dbReference type="EMBL" id="JAKKPZ010000123">
    <property type="protein sequence ID" value="KAI1701251.1"/>
    <property type="molecule type" value="Genomic_DNA"/>
</dbReference>
<name>A0AAD4MRE0_9BILA</name>
<evidence type="ECO:0000313" key="3">
    <source>
        <dbReference type="Proteomes" id="UP001201812"/>
    </source>
</evidence>
<reference evidence="2" key="1">
    <citation type="submission" date="2022-01" db="EMBL/GenBank/DDBJ databases">
        <title>Genome Sequence Resource for Two Populations of Ditylenchus destructor, the Migratory Endoparasitic Phytonematode.</title>
        <authorList>
            <person name="Zhang H."/>
            <person name="Lin R."/>
            <person name="Xie B."/>
        </authorList>
    </citation>
    <scope>NUCLEOTIDE SEQUENCE</scope>
    <source>
        <strain evidence="2">BazhouSP</strain>
    </source>
</reference>
<accession>A0AAD4MRE0</accession>
<protein>
    <submittedName>
        <fullName evidence="2">Uncharacterized protein</fullName>
    </submittedName>
</protein>
<evidence type="ECO:0000256" key="1">
    <source>
        <dbReference type="SAM" id="MobiDB-lite"/>
    </source>
</evidence>
<feature type="compositionally biased region" description="Basic and acidic residues" evidence="1">
    <location>
        <begin position="128"/>
        <end position="140"/>
    </location>
</feature>
<organism evidence="2 3">
    <name type="scientific">Ditylenchus destructor</name>
    <dbReference type="NCBI Taxonomy" id="166010"/>
    <lineage>
        <taxon>Eukaryota</taxon>
        <taxon>Metazoa</taxon>
        <taxon>Ecdysozoa</taxon>
        <taxon>Nematoda</taxon>
        <taxon>Chromadorea</taxon>
        <taxon>Rhabditida</taxon>
        <taxon>Tylenchina</taxon>
        <taxon>Tylenchomorpha</taxon>
        <taxon>Sphaerularioidea</taxon>
        <taxon>Anguinidae</taxon>
        <taxon>Anguininae</taxon>
        <taxon>Ditylenchus</taxon>
    </lineage>
</organism>
<evidence type="ECO:0000313" key="2">
    <source>
        <dbReference type="EMBL" id="KAI1701251.1"/>
    </source>
</evidence>
<sequence>MKVMLNSVKEQLKLIIRKMEALASEKKWSERIPEHKPLGNGDERPEGHSEWKELTHEEHVELEELANTMVRTIYPSDIASSLRGHYDEANKIINMKYDRETDYMDLVVIEAHAQELRDIFTQNIYGTKKSEAPKKKEDATAKAQNGKQ</sequence>
<dbReference type="Proteomes" id="UP001201812">
    <property type="component" value="Unassembled WGS sequence"/>
</dbReference>
<feature type="region of interest" description="Disordered" evidence="1">
    <location>
        <begin position="126"/>
        <end position="148"/>
    </location>
</feature>
<dbReference type="AlphaFoldDB" id="A0AAD4MRE0"/>
<gene>
    <name evidence="2" type="ORF">DdX_16211</name>
</gene>
<proteinExistence type="predicted"/>